<dbReference type="InterPro" id="IPR024618">
    <property type="entry name" value="DUF3857"/>
</dbReference>
<evidence type="ECO:0000313" key="5">
    <source>
        <dbReference type="Proteomes" id="UP000267585"/>
    </source>
</evidence>
<proteinExistence type="predicted"/>
<feature type="domain" description="DUF3858" evidence="3">
    <location>
        <begin position="541"/>
        <end position="633"/>
    </location>
</feature>
<dbReference type="RefSeq" id="WP_126162541.1">
    <property type="nucleotide sequence ID" value="NZ_RQPJ01000005.1"/>
</dbReference>
<dbReference type="Gene3D" id="3.10.620.30">
    <property type="match status" value="1"/>
</dbReference>
<dbReference type="Gene3D" id="2.60.120.1130">
    <property type="match status" value="1"/>
</dbReference>
<dbReference type="SUPFAM" id="SSF54001">
    <property type="entry name" value="Cysteine proteinases"/>
    <property type="match status" value="1"/>
</dbReference>
<dbReference type="OrthoDB" id="8595007at2"/>
<keyword evidence="5" id="KW-1185">Reference proteome</keyword>
<feature type="domain" description="Transglutaminase-like" evidence="1">
    <location>
        <begin position="277"/>
        <end position="388"/>
    </location>
</feature>
<dbReference type="Gene3D" id="2.60.40.3140">
    <property type="match status" value="1"/>
</dbReference>
<dbReference type="AlphaFoldDB" id="A0A430K3K2"/>
<reference evidence="4 5" key="1">
    <citation type="submission" date="2018-11" db="EMBL/GenBank/DDBJ databases">
        <title>Arenibacter aquaticus sp.nov., a marine bacterium isolated from surface seawater in the South China Sea.</title>
        <authorList>
            <person name="Guo J."/>
            <person name="Sun J."/>
        </authorList>
    </citation>
    <scope>NUCLEOTIDE SEQUENCE [LARGE SCALE GENOMIC DNA]</scope>
    <source>
        <strain evidence="4 5">GUO666</strain>
    </source>
</reference>
<dbReference type="Pfam" id="PF12970">
    <property type="entry name" value="DUF3858"/>
    <property type="match status" value="1"/>
</dbReference>
<evidence type="ECO:0000313" key="4">
    <source>
        <dbReference type="EMBL" id="RTE53645.1"/>
    </source>
</evidence>
<protein>
    <submittedName>
        <fullName evidence="4">DUF3857 domain-containing protein</fullName>
    </submittedName>
</protein>
<evidence type="ECO:0000259" key="2">
    <source>
        <dbReference type="Pfam" id="PF12969"/>
    </source>
</evidence>
<dbReference type="InterPro" id="IPR024544">
    <property type="entry name" value="DUF3858"/>
</dbReference>
<organism evidence="4 5">
    <name type="scientific">Arenibacter aquaticus</name>
    <dbReference type="NCBI Taxonomy" id="2489054"/>
    <lineage>
        <taxon>Bacteria</taxon>
        <taxon>Pseudomonadati</taxon>
        <taxon>Bacteroidota</taxon>
        <taxon>Flavobacteriia</taxon>
        <taxon>Flavobacteriales</taxon>
        <taxon>Flavobacteriaceae</taxon>
        <taxon>Arenibacter</taxon>
    </lineage>
</organism>
<evidence type="ECO:0000259" key="3">
    <source>
        <dbReference type="Pfam" id="PF12970"/>
    </source>
</evidence>
<dbReference type="InterPro" id="IPR002931">
    <property type="entry name" value="Transglutaminase-like"/>
</dbReference>
<sequence>MRFYFSLLFCVFFFVVKAQKKEYQAILLDAKLVANADAVVRLNATTIEIAGLESLKQTHKRVVTILNSKGNDHLDLKVYYDDKIKVKNLGAIAYDKFGKQLKKFKSGDFKDMAAVSSFSLYEDSRVKYLSYIPNSYPYTIEFYYETTTSNTTWIPFWRPLQGYNISTEKSTYDIVYDSALGLSKKEKNFTGYNILDQSKNGVVSYIAENLEAIEPEELSPDFRSIAPVLLIAPLRSHYEGFEIEAGDWETMGKWIYDNLLSGSTDLSEETKKKVLGLVEGINSPLEKARVIYNYVQNNTRYVSVQVGIGGIRPIPASEVDRVKYGDCKGLTNYTRALLEVVGVTSYYTEVYASANNQIDMDKSFPSLLGQANHVILNIPIQNNKSVWLECTSQSLPFNFLGDFTDNRNVLAISPEGGKIIRTPKYDPLENSQVVKANLKILDDRSVVVNAKVISEGLRYNKRYYLEKETLLEKEKFIKSQWGHMGDMDIDRMDFHNDKESVSFTQEIDFRAGNFSSVSGSLLLIPVNTLNKTIHLPQRYRNRKMPLEIERGFSDNAEYDIHLPKGYKLESTPDNLFIENKFGKYSADIEKVSESRLKYTRQFVVYEGVYPKEEYADYRSFIKEVSKNDNAKIILTKNN</sequence>
<dbReference type="Pfam" id="PF01841">
    <property type="entry name" value="Transglut_core"/>
    <property type="match status" value="1"/>
</dbReference>
<dbReference type="EMBL" id="RQPJ01000005">
    <property type="protein sequence ID" value="RTE53645.1"/>
    <property type="molecule type" value="Genomic_DNA"/>
</dbReference>
<feature type="domain" description="DUF3857" evidence="2">
    <location>
        <begin position="56"/>
        <end position="211"/>
    </location>
</feature>
<dbReference type="InterPro" id="IPR038765">
    <property type="entry name" value="Papain-like_cys_pep_sf"/>
</dbReference>
<dbReference type="Proteomes" id="UP000267585">
    <property type="component" value="Unassembled WGS sequence"/>
</dbReference>
<name>A0A430K3K2_9FLAO</name>
<comment type="caution">
    <text evidence="4">The sequence shown here is derived from an EMBL/GenBank/DDBJ whole genome shotgun (WGS) entry which is preliminary data.</text>
</comment>
<dbReference type="Pfam" id="PF12969">
    <property type="entry name" value="DUF3857"/>
    <property type="match status" value="1"/>
</dbReference>
<gene>
    <name evidence="4" type="ORF">EHW67_11640</name>
</gene>
<accession>A0A430K3K2</accession>
<evidence type="ECO:0000259" key="1">
    <source>
        <dbReference type="Pfam" id="PF01841"/>
    </source>
</evidence>